<name>A0AAV7VB45_PLEWA</name>
<keyword evidence="3" id="KW-1185">Reference proteome</keyword>
<feature type="region of interest" description="Disordered" evidence="1">
    <location>
        <begin position="141"/>
        <end position="173"/>
    </location>
</feature>
<dbReference type="EMBL" id="JANPWB010000003">
    <property type="protein sequence ID" value="KAJ1197905.1"/>
    <property type="molecule type" value="Genomic_DNA"/>
</dbReference>
<evidence type="ECO:0000313" key="3">
    <source>
        <dbReference type="Proteomes" id="UP001066276"/>
    </source>
</evidence>
<reference evidence="2" key="1">
    <citation type="journal article" date="2022" name="bioRxiv">
        <title>Sequencing and chromosome-scale assembly of the giantPleurodeles waltlgenome.</title>
        <authorList>
            <person name="Brown T."/>
            <person name="Elewa A."/>
            <person name="Iarovenko S."/>
            <person name="Subramanian E."/>
            <person name="Araus A.J."/>
            <person name="Petzold A."/>
            <person name="Susuki M."/>
            <person name="Suzuki K.-i.T."/>
            <person name="Hayashi T."/>
            <person name="Toyoda A."/>
            <person name="Oliveira C."/>
            <person name="Osipova E."/>
            <person name="Leigh N.D."/>
            <person name="Simon A."/>
            <person name="Yun M.H."/>
        </authorList>
    </citation>
    <scope>NUCLEOTIDE SEQUENCE</scope>
    <source>
        <strain evidence="2">20211129_DDA</strain>
        <tissue evidence="2">Liver</tissue>
    </source>
</reference>
<evidence type="ECO:0000256" key="1">
    <source>
        <dbReference type="SAM" id="MobiDB-lite"/>
    </source>
</evidence>
<evidence type="ECO:0000313" key="2">
    <source>
        <dbReference type="EMBL" id="KAJ1197905.1"/>
    </source>
</evidence>
<gene>
    <name evidence="2" type="ORF">NDU88_001749</name>
</gene>
<organism evidence="2 3">
    <name type="scientific">Pleurodeles waltl</name>
    <name type="common">Iberian ribbed newt</name>
    <dbReference type="NCBI Taxonomy" id="8319"/>
    <lineage>
        <taxon>Eukaryota</taxon>
        <taxon>Metazoa</taxon>
        <taxon>Chordata</taxon>
        <taxon>Craniata</taxon>
        <taxon>Vertebrata</taxon>
        <taxon>Euteleostomi</taxon>
        <taxon>Amphibia</taxon>
        <taxon>Batrachia</taxon>
        <taxon>Caudata</taxon>
        <taxon>Salamandroidea</taxon>
        <taxon>Salamandridae</taxon>
        <taxon>Pleurodelinae</taxon>
        <taxon>Pleurodeles</taxon>
    </lineage>
</organism>
<sequence>MRGGYLTPTAGDSLVGDDGLEILITCSFMESLFMSLKEELHSVKNELSQDLKTIRSDVMELGDRVAAWEDRETPRDEEIEQLQEVLCLKEQHIDLQGHTDDLENKSRHKNIRILWGPQKAENGEIQSLKMECDLLVIDPATEEDTGRSGGRRRTGKWELPPSPGDLHLDPDTMAQEQRAVLESLRRDSDS</sequence>
<comment type="caution">
    <text evidence="2">The sequence shown here is derived from an EMBL/GenBank/DDBJ whole genome shotgun (WGS) entry which is preliminary data.</text>
</comment>
<protein>
    <submittedName>
        <fullName evidence="2">Uncharacterized protein</fullName>
    </submittedName>
</protein>
<dbReference type="AlphaFoldDB" id="A0AAV7VB45"/>
<proteinExistence type="predicted"/>
<dbReference type="Proteomes" id="UP001066276">
    <property type="component" value="Chromosome 2_1"/>
</dbReference>
<accession>A0AAV7VB45</accession>